<evidence type="ECO:0000256" key="3">
    <source>
        <dbReference type="ARBA" id="ARBA00012780"/>
    </source>
</evidence>
<comment type="catalytic activity">
    <reaction evidence="1">
        <text>Hydrolysis of (1-&gt;3)-beta-D-glucosidic linkages in (1-&gt;3)-beta-D-glucans.</text>
        <dbReference type="EC" id="3.2.1.39"/>
    </reaction>
</comment>
<keyword evidence="11" id="KW-1185">Reference proteome</keyword>
<dbReference type="EMBL" id="NCKW01004055">
    <property type="protein sequence ID" value="POM75101.1"/>
    <property type="molecule type" value="Genomic_DNA"/>
</dbReference>
<evidence type="ECO:0000256" key="1">
    <source>
        <dbReference type="ARBA" id="ARBA00000382"/>
    </source>
</evidence>
<dbReference type="GO" id="GO:0071555">
    <property type="term" value="P:cell wall organization"/>
    <property type="evidence" value="ECO:0007669"/>
    <property type="project" value="UniProtKB-KW"/>
</dbReference>
<evidence type="ECO:0000256" key="6">
    <source>
        <dbReference type="ARBA" id="ARBA00023295"/>
    </source>
</evidence>
<comment type="similarity">
    <text evidence="2">Belongs to the glycosyl hydrolase 81 family.</text>
</comment>
<dbReference type="OrthoDB" id="4473401at2759"/>
<dbReference type="InterPro" id="IPR005200">
    <property type="entry name" value="Endo-beta-glucanase"/>
</dbReference>
<evidence type="ECO:0000259" key="9">
    <source>
        <dbReference type="Pfam" id="PF17652"/>
    </source>
</evidence>
<evidence type="ECO:0000313" key="11">
    <source>
        <dbReference type="Proteomes" id="UP000237271"/>
    </source>
</evidence>
<gene>
    <name evidence="10" type="ORF">PHPALM_7839</name>
</gene>
<reference evidence="10 11" key="1">
    <citation type="journal article" date="2017" name="Genome Biol. Evol.">
        <title>Phytophthora megakarya and P. palmivora, closely related causal agents of cacao black pod rot, underwent increases in genome sizes and gene numbers by different mechanisms.</title>
        <authorList>
            <person name="Ali S.S."/>
            <person name="Shao J."/>
            <person name="Lary D.J."/>
            <person name="Kronmiller B."/>
            <person name="Shen D."/>
            <person name="Strem M.D."/>
            <person name="Amoako-Attah I."/>
            <person name="Akrofi A.Y."/>
            <person name="Begoude B.A."/>
            <person name="Ten Hoopen G.M."/>
            <person name="Coulibaly K."/>
            <person name="Kebe B.I."/>
            <person name="Melnick R.L."/>
            <person name="Guiltinan M.J."/>
            <person name="Tyler B.M."/>
            <person name="Meinhardt L.W."/>
            <person name="Bailey B.A."/>
        </authorList>
    </citation>
    <scope>NUCLEOTIDE SEQUENCE [LARGE SCALE GENOMIC DNA]</scope>
    <source>
        <strain evidence="11">sbr112.9</strain>
    </source>
</reference>
<dbReference type="Proteomes" id="UP000237271">
    <property type="component" value="Unassembled WGS sequence"/>
</dbReference>
<dbReference type="Pfam" id="PF17652">
    <property type="entry name" value="Glyco_hydro81C"/>
    <property type="match status" value="1"/>
</dbReference>
<keyword evidence="5" id="KW-0119">Carbohydrate metabolism</keyword>
<dbReference type="PANTHER" id="PTHR31983">
    <property type="entry name" value="ENDO-1,3(4)-BETA-GLUCANASE 1"/>
    <property type="match status" value="1"/>
</dbReference>
<evidence type="ECO:0000256" key="2">
    <source>
        <dbReference type="ARBA" id="ARBA00010730"/>
    </source>
</evidence>
<dbReference type="GO" id="GO:0000272">
    <property type="term" value="P:polysaccharide catabolic process"/>
    <property type="evidence" value="ECO:0007669"/>
    <property type="project" value="UniProtKB-KW"/>
</dbReference>
<evidence type="ECO:0000256" key="4">
    <source>
        <dbReference type="ARBA" id="ARBA00022801"/>
    </source>
</evidence>
<dbReference type="InterPro" id="IPR040720">
    <property type="entry name" value="GH81_C"/>
</dbReference>
<accession>A0A2P4YBB9</accession>
<dbReference type="PROSITE" id="PS52008">
    <property type="entry name" value="GH81"/>
    <property type="match status" value="1"/>
</dbReference>
<keyword evidence="8" id="KW-0624">Polysaccharide degradation</keyword>
<sequence length="133" mass="15089">MALWGKVTGHKAVENLGSLILRLNAHAIRTYFVLQSDRTNHPPAITRNHVTGIFFDNKVYYNTWFLDEVYAIHGIQMIPVFPINELARTSTFVEQGWNDILFAFIDQFAMISFCSVFSMPVSRAIHGDGLRAG</sequence>
<evidence type="ECO:0000256" key="8">
    <source>
        <dbReference type="ARBA" id="ARBA00023326"/>
    </source>
</evidence>
<evidence type="ECO:0000313" key="10">
    <source>
        <dbReference type="EMBL" id="POM75101.1"/>
    </source>
</evidence>
<comment type="caution">
    <text evidence="10">The sequence shown here is derived from an EMBL/GenBank/DDBJ whole genome shotgun (WGS) entry which is preliminary data.</text>
</comment>
<keyword evidence="4" id="KW-0378">Hydrolase</keyword>
<keyword evidence="7" id="KW-0961">Cell wall biogenesis/degradation</keyword>
<organism evidence="10 11">
    <name type="scientific">Phytophthora palmivora</name>
    <dbReference type="NCBI Taxonomy" id="4796"/>
    <lineage>
        <taxon>Eukaryota</taxon>
        <taxon>Sar</taxon>
        <taxon>Stramenopiles</taxon>
        <taxon>Oomycota</taxon>
        <taxon>Peronosporomycetes</taxon>
        <taxon>Peronosporales</taxon>
        <taxon>Peronosporaceae</taxon>
        <taxon>Phytophthora</taxon>
    </lineage>
</organism>
<keyword evidence="6" id="KW-0326">Glycosidase</keyword>
<feature type="domain" description="Glycosyl hydrolase family 81 C-terminal" evidence="9">
    <location>
        <begin position="1"/>
        <end position="107"/>
    </location>
</feature>
<evidence type="ECO:0000256" key="5">
    <source>
        <dbReference type="ARBA" id="ARBA00023277"/>
    </source>
</evidence>
<protein>
    <recommendedName>
        <fullName evidence="3">glucan endo-1,3-beta-D-glucosidase</fullName>
        <ecNumber evidence="3">3.2.1.39</ecNumber>
    </recommendedName>
</protein>
<dbReference type="GO" id="GO:0042973">
    <property type="term" value="F:glucan endo-1,3-beta-D-glucosidase activity"/>
    <property type="evidence" value="ECO:0007669"/>
    <property type="project" value="UniProtKB-EC"/>
</dbReference>
<evidence type="ECO:0000256" key="7">
    <source>
        <dbReference type="ARBA" id="ARBA00023316"/>
    </source>
</evidence>
<name>A0A2P4YBB9_9STRA</name>
<dbReference type="GO" id="GO:0052861">
    <property type="term" value="F:endo-1,3(4)-beta-glucanase activity"/>
    <property type="evidence" value="ECO:0007669"/>
    <property type="project" value="InterPro"/>
</dbReference>
<dbReference type="PANTHER" id="PTHR31983:SF0">
    <property type="entry name" value="GLUCAN ENDO-1,3-BETA-D-GLUCOSIDASE 2"/>
    <property type="match status" value="1"/>
</dbReference>
<dbReference type="AlphaFoldDB" id="A0A2P4YBB9"/>
<dbReference type="EC" id="3.2.1.39" evidence="3"/>
<proteinExistence type="inferred from homology"/>